<dbReference type="SMART" id="SM00020">
    <property type="entry name" value="Tryp_SPc"/>
    <property type="match status" value="1"/>
</dbReference>
<keyword evidence="13" id="KW-1185">Reference proteome</keyword>
<evidence type="ECO:0000256" key="8">
    <source>
        <dbReference type="SAM" id="MobiDB-lite"/>
    </source>
</evidence>
<dbReference type="Pfam" id="PF15494">
    <property type="entry name" value="SRCR_2"/>
    <property type="match status" value="1"/>
</dbReference>
<keyword evidence="9" id="KW-0812">Transmembrane</keyword>
<dbReference type="InterPro" id="IPR001190">
    <property type="entry name" value="SRCR"/>
</dbReference>
<dbReference type="PANTHER" id="PTHR24252">
    <property type="entry name" value="ACROSIN-RELATED"/>
    <property type="match status" value="1"/>
</dbReference>
<dbReference type="GeneTree" id="ENSGT00940000155418"/>
<evidence type="ECO:0000256" key="7">
    <source>
        <dbReference type="RuleBase" id="RU363034"/>
    </source>
</evidence>
<dbReference type="PANTHER" id="PTHR24252:SF17">
    <property type="entry name" value="SUPPRESSOR OF TUMORIGENICITY 14 PROTEIN HOMOLOG-RELATED"/>
    <property type="match status" value="1"/>
</dbReference>
<keyword evidence="3 7" id="KW-0720">Serine protease</keyword>
<dbReference type="SUPFAM" id="SSF50494">
    <property type="entry name" value="Trypsin-like serine proteases"/>
    <property type="match status" value="1"/>
</dbReference>
<dbReference type="GO" id="GO:0006508">
    <property type="term" value="P:proteolysis"/>
    <property type="evidence" value="ECO:0007669"/>
    <property type="project" value="UniProtKB-KW"/>
</dbReference>
<accession>A0A8C9ZBK8</accession>
<dbReference type="SUPFAM" id="SSF56487">
    <property type="entry name" value="SRCR-like"/>
    <property type="match status" value="1"/>
</dbReference>
<dbReference type="PROSITE" id="PS50287">
    <property type="entry name" value="SRCR_2"/>
    <property type="match status" value="1"/>
</dbReference>
<dbReference type="Pfam" id="PF00089">
    <property type="entry name" value="Trypsin"/>
    <property type="match status" value="1"/>
</dbReference>
<dbReference type="InterPro" id="IPR043504">
    <property type="entry name" value="Peptidase_S1_PA_chymotrypsin"/>
</dbReference>
<sequence>VVPRPGLHRRPMTAPKTQKDKESKRKRVLLTVLAVVVLLGILVTAGYFIKELIESKYFFCKRSVKFIPIEEACDGKDDCAGGEDEITCLSSFTDNTTFPVRLMTEQLVLQVYSSGPGWRSVCSDDWTEQHTQTACKQLDKVQHWGEVRSTFYCLSCLTNCVAICCSCVTFECLLSNSSVCRSGSVVSLSCSDCGKVHPEDRVVGGTDAVIEDWPWQVSLQQGGQHTCGGSLVSPSWVVTAAHCFTGSKKELSRWRVVSGQTYMGTLGGSCVDRVIVNGNYNSAQNDYDIALMRLCSPITVGVGRKPICLPPKAFGLPAEASMTVTGWGYLKENGKVSPSLQMASVPLIDRAQCSSPTVYGSIITQRMICAGFLQGGVDACQGDSGGPLVYFTSSRWHLVGVVSWGVGCARERRPGVYCNVEEMLNWIHTVVEVQHTNNAVSVSVRSRVRYRDPVLIWHRCLNDRYLPDRISVPHFGATDMPALLSDAPKRTLEETQALLHVTLVKA</sequence>
<keyword evidence="1 7" id="KW-0645">Protease</keyword>
<evidence type="ECO:0000256" key="3">
    <source>
        <dbReference type="ARBA" id="ARBA00022825"/>
    </source>
</evidence>
<dbReference type="PROSITE" id="PS00134">
    <property type="entry name" value="TRYPSIN_HIS"/>
    <property type="match status" value="1"/>
</dbReference>
<evidence type="ECO:0000256" key="4">
    <source>
        <dbReference type="ARBA" id="ARBA00023157"/>
    </source>
</evidence>
<keyword evidence="9" id="KW-0472">Membrane</keyword>
<gene>
    <name evidence="12" type="primary">tmprss4a</name>
</gene>
<dbReference type="PROSITE" id="PS00135">
    <property type="entry name" value="TRYPSIN_SER"/>
    <property type="match status" value="1"/>
</dbReference>
<organism evidence="12 13">
    <name type="scientific">Sander lucioperca</name>
    <name type="common">Pike-perch</name>
    <name type="synonym">Perca lucioperca</name>
    <dbReference type="NCBI Taxonomy" id="283035"/>
    <lineage>
        <taxon>Eukaryota</taxon>
        <taxon>Metazoa</taxon>
        <taxon>Chordata</taxon>
        <taxon>Craniata</taxon>
        <taxon>Vertebrata</taxon>
        <taxon>Euteleostomi</taxon>
        <taxon>Actinopterygii</taxon>
        <taxon>Neopterygii</taxon>
        <taxon>Teleostei</taxon>
        <taxon>Neoteleostei</taxon>
        <taxon>Acanthomorphata</taxon>
        <taxon>Eupercaria</taxon>
        <taxon>Perciformes</taxon>
        <taxon>Percoidei</taxon>
        <taxon>Percidae</taxon>
        <taxon>Luciopercinae</taxon>
        <taxon>Sander</taxon>
    </lineage>
</organism>
<proteinExistence type="predicted"/>
<dbReference type="PROSITE" id="PS50240">
    <property type="entry name" value="TRYPSIN_DOM"/>
    <property type="match status" value="1"/>
</dbReference>
<feature type="region of interest" description="Disordered" evidence="8">
    <location>
        <begin position="1"/>
        <end position="22"/>
    </location>
</feature>
<dbReference type="InterPro" id="IPR001314">
    <property type="entry name" value="Peptidase_S1A"/>
</dbReference>
<evidence type="ECO:0000256" key="1">
    <source>
        <dbReference type="ARBA" id="ARBA00022670"/>
    </source>
</evidence>
<keyword evidence="9" id="KW-1133">Transmembrane helix</keyword>
<evidence type="ECO:0000259" key="10">
    <source>
        <dbReference type="PROSITE" id="PS50240"/>
    </source>
</evidence>
<dbReference type="PRINTS" id="PR00722">
    <property type="entry name" value="CHYMOTRYPSIN"/>
</dbReference>
<dbReference type="Ensembl" id="ENSSLUT00000036818.1">
    <property type="protein sequence ID" value="ENSSLUP00000035714.1"/>
    <property type="gene ID" value="ENSSLUG00000015907.1"/>
</dbReference>
<dbReference type="InterPro" id="IPR036772">
    <property type="entry name" value="SRCR-like_dom_sf"/>
</dbReference>
<dbReference type="InterPro" id="IPR002172">
    <property type="entry name" value="LDrepeatLR_classA_rpt"/>
</dbReference>
<dbReference type="InterPro" id="IPR001254">
    <property type="entry name" value="Trypsin_dom"/>
</dbReference>
<keyword evidence="2 7" id="KW-0378">Hydrolase</keyword>
<protein>
    <submittedName>
        <fullName evidence="12">Transmembrane serine protease 4a</fullName>
    </submittedName>
</protein>
<feature type="transmembrane region" description="Helical" evidence="9">
    <location>
        <begin position="28"/>
        <end position="49"/>
    </location>
</feature>
<dbReference type="Gene3D" id="4.10.400.10">
    <property type="entry name" value="Low-density Lipoprotein Receptor"/>
    <property type="match status" value="1"/>
</dbReference>
<dbReference type="FunFam" id="2.40.10.10:FF:000003">
    <property type="entry name" value="Transmembrane serine protease 3"/>
    <property type="match status" value="1"/>
</dbReference>
<reference evidence="12" key="1">
    <citation type="submission" date="2025-08" db="UniProtKB">
        <authorList>
            <consortium name="Ensembl"/>
        </authorList>
    </citation>
    <scope>IDENTIFICATION</scope>
</reference>
<evidence type="ECO:0000256" key="2">
    <source>
        <dbReference type="ARBA" id="ARBA00022801"/>
    </source>
</evidence>
<dbReference type="CDD" id="cd00112">
    <property type="entry name" value="LDLa"/>
    <property type="match status" value="1"/>
</dbReference>
<dbReference type="InterPro" id="IPR036055">
    <property type="entry name" value="LDL_receptor-like_sf"/>
</dbReference>
<keyword evidence="5" id="KW-0325">Glycoprotein</keyword>
<evidence type="ECO:0000259" key="11">
    <source>
        <dbReference type="PROSITE" id="PS50287"/>
    </source>
</evidence>
<dbReference type="Gene3D" id="2.40.10.10">
    <property type="entry name" value="Trypsin-like serine proteases"/>
    <property type="match status" value="2"/>
</dbReference>
<dbReference type="Gene3D" id="3.10.250.10">
    <property type="entry name" value="SRCR-like domain"/>
    <property type="match status" value="1"/>
</dbReference>
<feature type="compositionally biased region" description="Basic residues" evidence="8">
    <location>
        <begin position="1"/>
        <end position="11"/>
    </location>
</feature>
<evidence type="ECO:0000313" key="12">
    <source>
        <dbReference type="Ensembl" id="ENSSLUP00000035714.1"/>
    </source>
</evidence>
<comment type="caution">
    <text evidence="6">Lacks conserved residue(s) required for the propagation of feature annotation.</text>
</comment>
<dbReference type="GO" id="GO:0004252">
    <property type="term" value="F:serine-type endopeptidase activity"/>
    <property type="evidence" value="ECO:0007669"/>
    <property type="project" value="InterPro"/>
</dbReference>
<evidence type="ECO:0000256" key="6">
    <source>
        <dbReference type="PROSITE-ProRule" id="PRU00196"/>
    </source>
</evidence>
<dbReference type="Proteomes" id="UP000694568">
    <property type="component" value="Unplaced"/>
</dbReference>
<dbReference type="SUPFAM" id="SSF57424">
    <property type="entry name" value="LDL receptor-like module"/>
    <property type="match status" value="1"/>
</dbReference>
<dbReference type="InterPro" id="IPR033116">
    <property type="entry name" value="TRYPSIN_SER"/>
</dbReference>
<reference evidence="12" key="2">
    <citation type="submission" date="2025-09" db="UniProtKB">
        <authorList>
            <consortium name="Ensembl"/>
        </authorList>
    </citation>
    <scope>IDENTIFICATION</scope>
</reference>
<feature type="domain" description="SRCR" evidence="11">
    <location>
        <begin position="109"/>
        <end position="191"/>
    </location>
</feature>
<keyword evidence="4" id="KW-1015">Disulfide bond</keyword>
<dbReference type="InterPro" id="IPR018114">
    <property type="entry name" value="TRYPSIN_HIS"/>
</dbReference>
<evidence type="ECO:0000313" key="13">
    <source>
        <dbReference type="Proteomes" id="UP000694568"/>
    </source>
</evidence>
<evidence type="ECO:0000256" key="9">
    <source>
        <dbReference type="SAM" id="Phobius"/>
    </source>
</evidence>
<feature type="domain" description="Peptidase S1" evidence="10">
    <location>
        <begin position="202"/>
        <end position="432"/>
    </location>
</feature>
<dbReference type="AlphaFoldDB" id="A0A8C9ZBK8"/>
<dbReference type="GO" id="GO:0016020">
    <property type="term" value="C:membrane"/>
    <property type="evidence" value="ECO:0007669"/>
    <property type="project" value="InterPro"/>
</dbReference>
<name>A0A8C9ZBK8_SANLU</name>
<evidence type="ECO:0000256" key="5">
    <source>
        <dbReference type="ARBA" id="ARBA00023180"/>
    </source>
</evidence>
<dbReference type="CDD" id="cd00190">
    <property type="entry name" value="Tryp_SPc"/>
    <property type="match status" value="1"/>
</dbReference>
<dbReference type="InterPro" id="IPR009003">
    <property type="entry name" value="Peptidase_S1_PA"/>
</dbReference>